<dbReference type="InterPro" id="IPR025380">
    <property type="entry name" value="DUF4369"/>
</dbReference>
<evidence type="ECO:0000259" key="5">
    <source>
        <dbReference type="PROSITE" id="PS51352"/>
    </source>
</evidence>
<dbReference type="PROSITE" id="PS51352">
    <property type="entry name" value="THIOREDOXIN_2"/>
    <property type="match status" value="1"/>
</dbReference>
<dbReference type="PANTHER" id="PTHR42852:SF6">
    <property type="entry name" value="THIOL:DISULFIDE INTERCHANGE PROTEIN DSBE"/>
    <property type="match status" value="1"/>
</dbReference>
<dbReference type="InterPro" id="IPR050553">
    <property type="entry name" value="Thioredoxin_ResA/DsbE_sf"/>
</dbReference>
<evidence type="ECO:0000256" key="4">
    <source>
        <dbReference type="ARBA" id="ARBA00023284"/>
    </source>
</evidence>
<keyword evidence="3" id="KW-1015">Disulfide bond</keyword>
<dbReference type="InterPro" id="IPR012336">
    <property type="entry name" value="Thioredoxin-like_fold"/>
</dbReference>
<dbReference type="Proteomes" id="UP000270673">
    <property type="component" value="Chromosome"/>
</dbReference>
<dbReference type="OrthoDB" id="1081352at2"/>
<dbReference type="RefSeq" id="WP_106480508.1">
    <property type="nucleotide sequence ID" value="NZ_CP032819.1"/>
</dbReference>
<dbReference type="CDD" id="cd02966">
    <property type="entry name" value="TlpA_like_family"/>
    <property type="match status" value="1"/>
</dbReference>
<name>A0A3S9VTC5_9BACT</name>
<dbReference type="InterPro" id="IPR036249">
    <property type="entry name" value="Thioredoxin-like_sf"/>
</dbReference>
<protein>
    <submittedName>
        <fullName evidence="6">AhpC/TSA family protein</fullName>
    </submittedName>
</protein>
<dbReference type="GO" id="GO:0017004">
    <property type="term" value="P:cytochrome complex assembly"/>
    <property type="evidence" value="ECO:0007669"/>
    <property type="project" value="UniProtKB-KW"/>
</dbReference>
<dbReference type="EMBL" id="CP032819">
    <property type="protein sequence ID" value="AZS29768.1"/>
    <property type="molecule type" value="Genomic_DNA"/>
</dbReference>
<keyword evidence="7" id="KW-1185">Reference proteome</keyword>
<comment type="subcellular location">
    <subcellularLocation>
        <location evidence="1">Cell envelope</location>
    </subcellularLocation>
</comment>
<dbReference type="SUPFAM" id="SSF52833">
    <property type="entry name" value="Thioredoxin-like"/>
    <property type="match status" value="1"/>
</dbReference>
<evidence type="ECO:0000256" key="3">
    <source>
        <dbReference type="ARBA" id="ARBA00023157"/>
    </source>
</evidence>
<dbReference type="Pfam" id="PF14289">
    <property type="entry name" value="DUF4369"/>
    <property type="match status" value="1"/>
</dbReference>
<dbReference type="PANTHER" id="PTHR42852">
    <property type="entry name" value="THIOL:DISULFIDE INTERCHANGE PROTEIN DSBE"/>
    <property type="match status" value="1"/>
</dbReference>
<feature type="domain" description="Thioredoxin" evidence="5">
    <location>
        <begin position="219"/>
        <end position="359"/>
    </location>
</feature>
<organism evidence="6 7">
    <name type="scientific">Butyricimonas faecalis</name>
    <dbReference type="NCBI Taxonomy" id="2093856"/>
    <lineage>
        <taxon>Bacteria</taxon>
        <taxon>Pseudomonadati</taxon>
        <taxon>Bacteroidota</taxon>
        <taxon>Bacteroidia</taxon>
        <taxon>Bacteroidales</taxon>
        <taxon>Odoribacteraceae</taxon>
        <taxon>Butyricimonas</taxon>
    </lineage>
</organism>
<dbReference type="Pfam" id="PF13905">
    <property type="entry name" value="Thioredoxin_8"/>
    <property type="match status" value="1"/>
</dbReference>
<evidence type="ECO:0000256" key="2">
    <source>
        <dbReference type="ARBA" id="ARBA00022748"/>
    </source>
</evidence>
<dbReference type="AlphaFoldDB" id="A0A3S9VTC5"/>
<dbReference type="Gene3D" id="3.40.30.10">
    <property type="entry name" value="Glutaredoxin"/>
    <property type="match status" value="1"/>
</dbReference>
<evidence type="ECO:0000313" key="7">
    <source>
        <dbReference type="Proteomes" id="UP000270673"/>
    </source>
</evidence>
<keyword evidence="4" id="KW-0676">Redox-active center</keyword>
<keyword evidence="2" id="KW-0201">Cytochrome c-type biogenesis</keyword>
<proteinExistence type="predicted"/>
<dbReference type="InterPro" id="IPR013766">
    <property type="entry name" value="Thioredoxin_domain"/>
</dbReference>
<dbReference type="GO" id="GO:0030313">
    <property type="term" value="C:cell envelope"/>
    <property type="evidence" value="ECO:0007669"/>
    <property type="project" value="UniProtKB-SubCell"/>
</dbReference>
<dbReference type="KEGG" id="buy:D8S85_09565"/>
<evidence type="ECO:0000256" key="1">
    <source>
        <dbReference type="ARBA" id="ARBA00004196"/>
    </source>
</evidence>
<gene>
    <name evidence="6" type="ORF">D8S85_09565</name>
</gene>
<sequence>MEMMKIFSLFIVSLFGCMSLFAQEKGFVIKGRIPGMPDGVEVSLLAAEKDLLGGESSTLVETTVKNGYFELRGKLDAPLLCTLITNNQMLHLKDTSCQIKWTYTPLFVENVEIAIKADDYDSVTSETPFIVEGGEAQRDYAEYQRLKEERRRGESAEWEFILSHPRSVVSVMFANQMLLRGYNLTGEQVKTLEKSILSVPTDTARFALFQERIAHAKLTVIGAPLMNLEMNDLDGKLINLVDVVHEGKFMLVDFWASWCGMCIHAMPKVKALQDEFKDRLLVIAVSCDKNLKAWHKAMERINVPFPHYVLTKQGYNDFYVNKYQVRNGVPYYILIDPDGNVVKAPRGAEEVREILKQNK</sequence>
<reference evidence="6 7" key="1">
    <citation type="submission" date="2018-10" db="EMBL/GenBank/DDBJ databases">
        <title>Butyricimonas faecalis sp. nov., isolated from human faeces and emended description of the genus Butyricimonas.</title>
        <authorList>
            <person name="Le Roy T."/>
            <person name="Van der Smissen P."/>
            <person name="Paquot A."/>
            <person name="Delzenne N."/>
            <person name="Muccioli G."/>
            <person name="Collet J.-F."/>
            <person name="Cani P.D."/>
        </authorList>
    </citation>
    <scope>NUCLEOTIDE SEQUENCE [LARGE SCALE GENOMIC DNA]</scope>
    <source>
        <strain evidence="6 7">H184</strain>
    </source>
</reference>
<accession>A0A3S9VTC5</accession>
<evidence type="ECO:0000313" key="6">
    <source>
        <dbReference type="EMBL" id="AZS29768.1"/>
    </source>
</evidence>
<dbReference type="PROSITE" id="PS51257">
    <property type="entry name" value="PROKAR_LIPOPROTEIN"/>
    <property type="match status" value="1"/>
</dbReference>